<keyword evidence="2" id="KW-1185">Reference proteome</keyword>
<evidence type="ECO:0000313" key="1">
    <source>
        <dbReference type="EMBL" id="ONG49411.1"/>
    </source>
</evidence>
<dbReference type="NCBIfam" id="TIGR04029">
    <property type="entry name" value="CMD_Avi_7170"/>
    <property type="match status" value="1"/>
</dbReference>
<dbReference type="RefSeq" id="WP_076959235.1">
    <property type="nucleotide sequence ID" value="NZ_MLCO01000226.1"/>
</dbReference>
<dbReference type="AlphaFoldDB" id="A0A1V2GXH1"/>
<name>A0A1V2GXH1_9PROT</name>
<protein>
    <submittedName>
        <fullName evidence="1">CMD domain protein</fullName>
    </submittedName>
</protein>
<sequence>MTDTIDILAGIAPGAALEKIRANRAAARDHAEASHQALLLPQAPGDVSLAERFAVAAFVAALHRAPEAVALYAEGLAQHAGAALAEAVARAAEANAAAGPTGAFPPGPLSAEDSPAPSFALPADVAAALGDKLAAALAYAHFLIFHPRDAAPERFAPLQAAGWTPDGLVTLSQLVAFLAFQIRVAAGLRVLAATP</sequence>
<dbReference type="EMBL" id="MLCO01000226">
    <property type="protein sequence ID" value="ONG49411.1"/>
    <property type="molecule type" value="Genomic_DNA"/>
</dbReference>
<dbReference type="Gene3D" id="1.20.1290.10">
    <property type="entry name" value="AhpD-like"/>
    <property type="match status" value="1"/>
</dbReference>
<proteinExistence type="predicted"/>
<dbReference type="InterPro" id="IPR023982">
    <property type="entry name" value="CHP04029_CMD-like"/>
</dbReference>
<accession>A0A1V2GXH1</accession>
<dbReference type="Proteomes" id="UP000188879">
    <property type="component" value="Unassembled WGS sequence"/>
</dbReference>
<dbReference type="SUPFAM" id="SSF69118">
    <property type="entry name" value="AhpD-like"/>
    <property type="match status" value="1"/>
</dbReference>
<organism evidence="1 2">
    <name type="scientific">Teichococcus deserti</name>
    <dbReference type="NCBI Taxonomy" id="1817963"/>
    <lineage>
        <taxon>Bacteria</taxon>
        <taxon>Pseudomonadati</taxon>
        <taxon>Pseudomonadota</taxon>
        <taxon>Alphaproteobacteria</taxon>
        <taxon>Acetobacterales</taxon>
        <taxon>Roseomonadaceae</taxon>
        <taxon>Roseomonas</taxon>
    </lineage>
</organism>
<gene>
    <name evidence="1" type="ORF">BKE38_20895</name>
</gene>
<evidence type="ECO:0000313" key="2">
    <source>
        <dbReference type="Proteomes" id="UP000188879"/>
    </source>
</evidence>
<reference evidence="1 2" key="1">
    <citation type="submission" date="2016-10" db="EMBL/GenBank/DDBJ databases">
        <title>Draft Genome sequence of Roseomonas sp. strain M3.</title>
        <authorList>
            <person name="Subhash Y."/>
            <person name="Lee S."/>
        </authorList>
    </citation>
    <scope>NUCLEOTIDE SEQUENCE [LARGE SCALE GENOMIC DNA]</scope>
    <source>
        <strain evidence="1 2">M3</strain>
    </source>
</reference>
<dbReference type="InterPro" id="IPR029032">
    <property type="entry name" value="AhpD-like"/>
</dbReference>
<comment type="caution">
    <text evidence="1">The sequence shown here is derived from an EMBL/GenBank/DDBJ whole genome shotgun (WGS) entry which is preliminary data.</text>
</comment>
<dbReference type="OrthoDB" id="8718286at2"/>